<evidence type="ECO:0000256" key="1">
    <source>
        <dbReference type="ARBA" id="ARBA00008998"/>
    </source>
</evidence>
<comment type="caution">
    <text evidence="4">The sequence shown here is derived from an EMBL/GenBank/DDBJ whole genome shotgun (WGS) entry which is preliminary data.</text>
</comment>
<sequence>MVYYFTSLVASNVIYMGKDKFENEDLIKYHFPEDVWFHVDKHSSAHVYLRMSEGQAVDTLDPQIVEEMAQITKENSIQGKKEPMVKIIYTLASNLKKTGNMDTGEVGFHNRNIVYSTAVKRNKELLNKLRKTQVEIYPQDLKAVKDERDKKERDTKRKEQQVKTQQEKELIEKKRVEKLEKSYDSMFVDSKKGNKYDVDDVFGEGGEYTGSDFDDFI</sequence>
<evidence type="ECO:0000313" key="4">
    <source>
        <dbReference type="EMBL" id="KAL0483227.1"/>
    </source>
</evidence>
<proteinExistence type="inferred from homology"/>
<name>A0AAW2Z0C1_9EUKA</name>
<protein>
    <submittedName>
        <fullName evidence="4">Coiled-coil domain-containing protein</fullName>
    </submittedName>
</protein>
<gene>
    <name evidence="4" type="ORF">AKO1_011506</name>
</gene>
<keyword evidence="5" id="KW-1185">Reference proteome</keyword>
<dbReference type="PANTHER" id="PTHR13049">
    <property type="entry name" value="DUF814-RELATED"/>
    <property type="match status" value="1"/>
</dbReference>
<evidence type="ECO:0000313" key="5">
    <source>
        <dbReference type="Proteomes" id="UP001431209"/>
    </source>
</evidence>
<dbReference type="InterPro" id="IPR008532">
    <property type="entry name" value="NFACT_RNA-bd"/>
</dbReference>
<dbReference type="Pfam" id="PF05670">
    <property type="entry name" value="NFACT-R_1"/>
    <property type="match status" value="1"/>
</dbReference>
<dbReference type="EMBL" id="JAOPGA020000946">
    <property type="protein sequence ID" value="KAL0483227.1"/>
    <property type="molecule type" value="Genomic_DNA"/>
</dbReference>
<evidence type="ECO:0000259" key="3">
    <source>
        <dbReference type="Pfam" id="PF05670"/>
    </source>
</evidence>
<reference evidence="4 5" key="1">
    <citation type="submission" date="2024-03" db="EMBL/GenBank/DDBJ databases">
        <title>The Acrasis kona genome and developmental transcriptomes reveal deep origins of eukaryotic multicellular pathways.</title>
        <authorList>
            <person name="Sheikh S."/>
            <person name="Fu C.-J."/>
            <person name="Brown M.W."/>
            <person name="Baldauf S.L."/>
        </authorList>
    </citation>
    <scope>NUCLEOTIDE SEQUENCE [LARGE SCALE GENOMIC DNA]</scope>
    <source>
        <strain evidence="4 5">ATCC MYA-3509</strain>
    </source>
</reference>
<comment type="similarity">
    <text evidence="1">Belongs to the CCDC25 family.</text>
</comment>
<dbReference type="AlphaFoldDB" id="A0AAW2Z0C1"/>
<evidence type="ECO:0000256" key="2">
    <source>
        <dbReference type="SAM" id="MobiDB-lite"/>
    </source>
</evidence>
<feature type="domain" description="NFACT RNA-binding" evidence="3">
    <location>
        <begin position="1"/>
        <end position="110"/>
    </location>
</feature>
<dbReference type="PANTHER" id="PTHR13049:SF2">
    <property type="entry name" value="COILED-COIL DOMAIN-CONTAINING PROTEIN 25"/>
    <property type="match status" value="1"/>
</dbReference>
<dbReference type="InterPro" id="IPR039730">
    <property type="entry name" value="Jlp2/Ccd25"/>
</dbReference>
<accession>A0AAW2Z0C1</accession>
<feature type="region of interest" description="Disordered" evidence="2">
    <location>
        <begin position="146"/>
        <end position="168"/>
    </location>
</feature>
<dbReference type="Proteomes" id="UP001431209">
    <property type="component" value="Unassembled WGS sequence"/>
</dbReference>
<organism evidence="4 5">
    <name type="scientific">Acrasis kona</name>
    <dbReference type="NCBI Taxonomy" id="1008807"/>
    <lineage>
        <taxon>Eukaryota</taxon>
        <taxon>Discoba</taxon>
        <taxon>Heterolobosea</taxon>
        <taxon>Tetramitia</taxon>
        <taxon>Eutetramitia</taxon>
        <taxon>Acrasidae</taxon>
        <taxon>Acrasis</taxon>
    </lineage>
</organism>